<proteinExistence type="predicted"/>
<reference evidence="3" key="1">
    <citation type="submission" date="2024-07" db="EMBL/GenBank/DDBJ databases">
        <authorList>
            <person name="Yu S.T."/>
        </authorList>
    </citation>
    <scope>NUCLEOTIDE SEQUENCE</scope>
    <source>
        <strain evidence="3">R35</strain>
    </source>
</reference>
<dbReference type="SMART" id="SM00458">
    <property type="entry name" value="RICIN"/>
    <property type="match status" value="1"/>
</dbReference>
<protein>
    <submittedName>
        <fullName evidence="3">RICIN domain-containing protein</fullName>
    </submittedName>
</protein>
<keyword evidence="1" id="KW-0732">Signal</keyword>
<dbReference type="CDD" id="cd00161">
    <property type="entry name" value="beta-trefoil_Ricin-like"/>
    <property type="match status" value="1"/>
</dbReference>
<feature type="signal peptide" evidence="1">
    <location>
        <begin position="1"/>
        <end position="29"/>
    </location>
</feature>
<dbReference type="InterPro" id="IPR035992">
    <property type="entry name" value="Ricin_B-like_lectins"/>
</dbReference>
<name>A0AB39SDH5_9ACTN</name>
<accession>A0AB39SDH5</accession>
<feature type="domain" description="Ricin B lectin" evidence="2">
    <location>
        <begin position="34"/>
        <end position="158"/>
    </location>
</feature>
<dbReference type="Pfam" id="PF00652">
    <property type="entry name" value="Ricin_B_lectin"/>
    <property type="match status" value="1"/>
</dbReference>
<organism evidence="3">
    <name type="scientific">Streptomyces sp. R35</name>
    <dbReference type="NCBI Taxonomy" id="3238630"/>
    <lineage>
        <taxon>Bacteria</taxon>
        <taxon>Bacillati</taxon>
        <taxon>Actinomycetota</taxon>
        <taxon>Actinomycetes</taxon>
        <taxon>Kitasatosporales</taxon>
        <taxon>Streptomycetaceae</taxon>
        <taxon>Streptomyces</taxon>
    </lineage>
</organism>
<sequence>MSRTKIRTALVAGAAVAAGLSFGSTQASATALDYFTWVNSKSNTCMSTYAAGTTNNTAAIVYDCNGSFEQLWEHDSQGRLVNDKSGKCLSTYAAGTANNTLVIIYDCNNGDEQRWNYSSGQLVNAKSGKCLSTYAAGTANSTKLVIYTCNGENEQYWI</sequence>
<dbReference type="Gene3D" id="2.80.10.50">
    <property type="match status" value="2"/>
</dbReference>
<evidence type="ECO:0000259" key="2">
    <source>
        <dbReference type="SMART" id="SM00458"/>
    </source>
</evidence>
<dbReference type="RefSeq" id="WP_369261497.1">
    <property type="nucleotide sequence ID" value="NZ_CP163440.1"/>
</dbReference>
<dbReference type="InterPro" id="IPR000772">
    <property type="entry name" value="Ricin_B_lectin"/>
</dbReference>
<evidence type="ECO:0000256" key="1">
    <source>
        <dbReference type="SAM" id="SignalP"/>
    </source>
</evidence>
<dbReference type="SUPFAM" id="SSF50370">
    <property type="entry name" value="Ricin B-like lectins"/>
    <property type="match status" value="1"/>
</dbReference>
<dbReference type="EMBL" id="CP163440">
    <property type="protein sequence ID" value="XDQ64961.1"/>
    <property type="molecule type" value="Genomic_DNA"/>
</dbReference>
<feature type="chain" id="PRO_5044262139" evidence="1">
    <location>
        <begin position="30"/>
        <end position="158"/>
    </location>
</feature>
<evidence type="ECO:0000313" key="3">
    <source>
        <dbReference type="EMBL" id="XDQ64961.1"/>
    </source>
</evidence>
<dbReference type="AlphaFoldDB" id="A0AB39SDH5"/>
<dbReference type="PROSITE" id="PS50231">
    <property type="entry name" value="RICIN_B_LECTIN"/>
    <property type="match status" value="1"/>
</dbReference>
<gene>
    <name evidence="3" type="ORF">AB5J50_31340</name>
</gene>